<evidence type="ECO:0000313" key="2">
    <source>
        <dbReference type="Proteomes" id="UP000270678"/>
    </source>
</evidence>
<dbReference type="OrthoDB" id="2626392at2"/>
<accession>A0A3S9UXC9</accession>
<dbReference type="KEGG" id="plut:EI981_11345"/>
<name>A0A3S9UXC9_9BACL</name>
<dbReference type="AlphaFoldDB" id="A0A3S9UXC9"/>
<dbReference type="EMBL" id="CP034346">
    <property type="protein sequence ID" value="AZS14995.1"/>
    <property type="molecule type" value="Genomic_DNA"/>
</dbReference>
<dbReference type="Proteomes" id="UP000270678">
    <property type="component" value="Chromosome"/>
</dbReference>
<dbReference type="RefSeq" id="WP_126998174.1">
    <property type="nucleotide sequence ID" value="NZ_CP034346.1"/>
</dbReference>
<proteinExistence type="predicted"/>
<protein>
    <submittedName>
        <fullName evidence="1">Uncharacterized protein</fullName>
    </submittedName>
</protein>
<organism evidence="1 2">
    <name type="scientific">Paenibacillus lutimineralis</name>
    <dbReference type="NCBI Taxonomy" id="2707005"/>
    <lineage>
        <taxon>Bacteria</taxon>
        <taxon>Bacillati</taxon>
        <taxon>Bacillota</taxon>
        <taxon>Bacilli</taxon>
        <taxon>Bacillales</taxon>
        <taxon>Paenibacillaceae</taxon>
        <taxon>Paenibacillus</taxon>
    </lineage>
</organism>
<keyword evidence="2" id="KW-1185">Reference proteome</keyword>
<gene>
    <name evidence="1" type="ORF">EI981_11345</name>
</gene>
<sequence>MFSTLKDLMWLLCSTVLCMGALIYTLDHSERQALVLAGVVPFIQNQKVSVNMQTWANQEKRTQDTYSGAQVLYGLVDWLDHGVHLQVEDISISETDDISSLLLTVIKLDRSYSYDAEYDDMGKLRRLSFYSVTGGVAP</sequence>
<evidence type="ECO:0000313" key="1">
    <source>
        <dbReference type="EMBL" id="AZS14995.1"/>
    </source>
</evidence>
<reference evidence="2" key="1">
    <citation type="submission" date="2018-12" db="EMBL/GenBank/DDBJ databases">
        <title>Complete genome sequence of Paenibacillus sp. MBLB1234.</title>
        <authorList>
            <person name="Nam Y.-D."/>
            <person name="Kang J."/>
            <person name="Chung W.-H."/>
            <person name="Park Y.S."/>
        </authorList>
    </citation>
    <scope>NUCLEOTIDE SEQUENCE [LARGE SCALE GENOMIC DNA]</scope>
    <source>
        <strain evidence="2">MBLB1234</strain>
    </source>
</reference>